<gene>
    <name evidence="3" type="primary">pgaD</name>
    <name evidence="2" type="ordered locus">W5S_4795</name>
    <name evidence="3" type="ORF">F6Q06_02315</name>
</gene>
<dbReference type="GeneID" id="45851433"/>
<evidence type="ECO:0000313" key="2">
    <source>
        <dbReference type="EMBL" id="AFI92835.1"/>
    </source>
</evidence>
<dbReference type="AlphaFoldDB" id="A0A0H3IBQ4"/>
<dbReference type="KEGG" id="pec:W5S_4795"/>
<accession>A0A0H3IBQ4</accession>
<evidence type="ECO:0000313" key="5">
    <source>
        <dbReference type="Proteomes" id="UP001194579"/>
    </source>
</evidence>
<protein>
    <submittedName>
        <fullName evidence="2">Hemin storage system, HmsS protein</fullName>
    </submittedName>
    <submittedName>
        <fullName evidence="3">Poly-beta-1,6-N-acetyl-D-glucosamine biosynthesis protein PgaD</fullName>
    </submittedName>
</protein>
<keyword evidence="5" id="KW-1185">Reference proteome</keyword>
<dbReference type="STRING" id="1905730.W5S_4795"/>
<evidence type="ECO:0000256" key="1">
    <source>
        <dbReference type="SAM" id="Phobius"/>
    </source>
</evidence>
<reference evidence="3" key="4">
    <citation type="submission" date="2024-05" db="EMBL/GenBank/DDBJ databases">
        <title>Identification of Pectobacterium versatile causing blackleg of potato from New York State with a whole genome sequencing approach.</title>
        <authorList>
            <person name="Ma X."/>
            <person name="Swingle B."/>
        </authorList>
    </citation>
    <scope>NUCLEOTIDE SEQUENCE</scope>
    <source>
        <strain evidence="3">NY1588A</strain>
    </source>
</reference>
<dbReference type="Proteomes" id="UP001194579">
    <property type="component" value="Unassembled WGS sequence"/>
</dbReference>
<dbReference type="Pfam" id="PF13994">
    <property type="entry name" value="PgaD"/>
    <property type="match status" value="1"/>
</dbReference>
<dbReference type="GO" id="GO:0043709">
    <property type="term" value="P:cell adhesion involved in single-species biofilm formation"/>
    <property type="evidence" value="ECO:0007669"/>
    <property type="project" value="InterPro"/>
</dbReference>
<dbReference type="InterPro" id="IPR023829">
    <property type="entry name" value="PGA_PgaD"/>
</dbReference>
<reference evidence="2 4" key="1">
    <citation type="journal article" date="2012" name="J. Bacteriol.">
        <title>Genome sequence of Pectobacterium sp. strain SCC3193.</title>
        <authorList>
            <person name="Koskinen J.P."/>
            <person name="Laine P."/>
            <person name="Niemi O."/>
            <person name="Nykyri J."/>
            <person name="Harjunpaa H."/>
            <person name="Auvinen P."/>
            <person name="Paulin L."/>
            <person name="Pirhonen M."/>
            <person name="Palva T."/>
            <person name="Holm L."/>
        </authorList>
    </citation>
    <scope>NUCLEOTIDE SEQUENCE [LARGE SCALE GENOMIC DNA]</scope>
    <source>
        <strain evidence="2 4">SCC3193</strain>
    </source>
</reference>
<keyword evidence="1" id="KW-0812">Transmembrane</keyword>
<dbReference type="KEGG" id="ppar:A8F97_18405"/>
<dbReference type="EMBL" id="WABS01000003">
    <property type="protein sequence ID" value="MBI0553328.1"/>
    <property type="molecule type" value="Genomic_DNA"/>
</dbReference>
<dbReference type="NCBIfam" id="TIGR03940">
    <property type="entry name" value="PGA_PgaD"/>
    <property type="match status" value="1"/>
</dbReference>
<evidence type="ECO:0000313" key="4">
    <source>
        <dbReference type="Proteomes" id="UP000008044"/>
    </source>
</evidence>
<keyword evidence="1" id="KW-0472">Membrane</keyword>
<dbReference type="OrthoDB" id="7018808at2"/>
<reference evidence="5" key="3">
    <citation type="submission" date="2023-07" db="EMBL/GenBank/DDBJ databases">
        <title>Identification of Pectobacterium versatile causing blackleg of potato from New York State with a whole genome sequencing approach.</title>
        <authorList>
            <person name="Ma X."/>
            <person name="Swingle B."/>
        </authorList>
    </citation>
    <scope>NUCLEOTIDE SEQUENCE [LARGE SCALE GENOMIC DNA]</scope>
    <source>
        <strain evidence="5">NY1588A</strain>
    </source>
</reference>
<sequence>MHSPLIVSERRWWPRFIDYFLTLCGWGIFIWLFFEVFIDTFWNNYAPEGAFFTSECWVISIHLCIFLVTASLLVAWGKLEHYRYRSRKEQRTRADVLDIKHVARSFSLPYGVVQELHRNKIQRVWHNEHGTIIGIDNVSVATD</sequence>
<name>A0A0H3IBQ4_PECPM</name>
<feature type="transmembrane region" description="Helical" evidence="1">
    <location>
        <begin position="16"/>
        <end position="37"/>
    </location>
</feature>
<reference evidence="2" key="2">
    <citation type="submission" date="2012-03" db="EMBL/GenBank/DDBJ databases">
        <authorList>
            <person name="Koskinen P."/>
            <person name="Laine P."/>
            <person name="Niemi O."/>
            <person name="Nykyri J."/>
            <person name="Harjunpaa H."/>
            <person name="Auvinen P."/>
            <person name="Paulin L."/>
            <person name="Pirhonen M."/>
            <person name="Palva T."/>
            <person name="Holm L."/>
        </authorList>
    </citation>
    <scope>NUCLEOTIDE SEQUENCE</scope>
    <source>
        <strain evidence="2">SCC3193</strain>
    </source>
</reference>
<dbReference type="HOGENOM" id="CLU_131509_0_0_6"/>
<dbReference type="Proteomes" id="UP000008044">
    <property type="component" value="Chromosome"/>
</dbReference>
<proteinExistence type="predicted"/>
<keyword evidence="1" id="KW-1133">Transmembrane helix</keyword>
<dbReference type="RefSeq" id="WP_014702185.1">
    <property type="nucleotide sequence ID" value="NC_017845.1"/>
</dbReference>
<feature type="transmembrane region" description="Helical" evidence="1">
    <location>
        <begin position="57"/>
        <end position="77"/>
    </location>
</feature>
<dbReference type="EMBL" id="CP003415">
    <property type="protein sequence ID" value="AFI92835.1"/>
    <property type="molecule type" value="Genomic_DNA"/>
</dbReference>
<organism evidence="2 4">
    <name type="scientific">Pectobacterium parmentieri</name>
    <dbReference type="NCBI Taxonomy" id="1905730"/>
    <lineage>
        <taxon>Bacteria</taxon>
        <taxon>Pseudomonadati</taxon>
        <taxon>Pseudomonadota</taxon>
        <taxon>Gammaproteobacteria</taxon>
        <taxon>Enterobacterales</taxon>
        <taxon>Pectobacteriaceae</taxon>
        <taxon>Pectobacterium</taxon>
    </lineage>
</organism>
<evidence type="ECO:0000313" key="3">
    <source>
        <dbReference type="EMBL" id="MBI0553328.1"/>
    </source>
</evidence>
<dbReference type="eggNOG" id="ENOG50338G7">
    <property type="taxonomic scope" value="Bacteria"/>
</dbReference>